<dbReference type="EnsemblPlants" id="Pp3c6_17150V3.6">
    <property type="protein sequence ID" value="Pp3c6_17150V3.6"/>
    <property type="gene ID" value="Pp3c6_17150"/>
</dbReference>
<keyword evidence="4" id="KW-0472">Membrane</keyword>
<dbReference type="FunCoup" id="A0A2K1KFY7">
    <property type="interactions" value="169"/>
</dbReference>
<dbReference type="Pfam" id="PF02485">
    <property type="entry name" value="Branch"/>
    <property type="match status" value="1"/>
</dbReference>
<gene>
    <name evidence="7" type="primary">LOC112283075</name>
    <name evidence="6" type="ORF">PHYPA_009071</name>
</gene>
<dbReference type="RefSeq" id="XP_024377121.1">
    <property type="nucleotide sequence ID" value="XM_024521353.2"/>
</dbReference>
<dbReference type="EnsemblPlants" id="Pp3c6_17150V3.11">
    <property type="protein sequence ID" value="Pp3c6_17150V3.11"/>
    <property type="gene ID" value="Pp3c6_17150"/>
</dbReference>
<dbReference type="RefSeq" id="XP_024377122.1">
    <property type="nucleotide sequence ID" value="XM_024521354.2"/>
</dbReference>
<dbReference type="Gramene" id="Pp3c6_17150V3.8">
    <property type="protein sequence ID" value="Pp3c6_17150V3.8"/>
    <property type="gene ID" value="Pp3c6_17150"/>
</dbReference>
<name>A0A2K1KFY7_PHYPA</name>
<dbReference type="EnsemblPlants" id="Pp3c6_17150V3.8">
    <property type="protein sequence ID" value="Pp3c6_17150V3.8"/>
    <property type="gene ID" value="Pp3c6_17150"/>
</dbReference>
<organism evidence="6">
    <name type="scientific">Physcomitrium patens</name>
    <name type="common">Spreading-leaved earth moss</name>
    <name type="synonym">Physcomitrella patens</name>
    <dbReference type="NCBI Taxonomy" id="3218"/>
    <lineage>
        <taxon>Eukaryota</taxon>
        <taxon>Viridiplantae</taxon>
        <taxon>Streptophyta</taxon>
        <taxon>Embryophyta</taxon>
        <taxon>Bryophyta</taxon>
        <taxon>Bryophytina</taxon>
        <taxon>Bryopsida</taxon>
        <taxon>Funariidae</taxon>
        <taxon>Funariales</taxon>
        <taxon>Funariaceae</taxon>
        <taxon>Physcomitrium</taxon>
    </lineage>
</organism>
<proteinExistence type="predicted"/>
<dbReference type="RefSeq" id="XP_024377117.1">
    <property type="nucleotide sequence ID" value="XM_024521349.2"/>
</dbReference>
<dbReference type="EnsemblPlants" id="Pp3c6_17150V3.23">
    <property type="protein sequence ID" value="Pp3c6_17150V3.23"/>
    <property type="gene ID" value="Pp3c6_17150"/>
</dbReference>
<reference evidence="6 8" key="2">
    <citation type="journal article" date="2018" name="Plant J.">
        <title>The Physcomitrella patens chromosome-scale assembly reveals moss genome structure and evolution.</title>
        <authorList>
            <person name="Lang D."/>
            <person name="Ullrich K.K."/>
            <person name="Murat F."/>
            <person name="Fuchs J."/>
            <person name="Jenkins J."/>
            <person name="Haas F.B."/>
            <person name="Piednoel M."/>
            <person name="Gundlach H."/>
            <person name="Van Bel M."/>
            <person name="Meyberg R."/>
            <person name="Vives C."/>
            <person name="Morata J."/>
            <person name="Symeonidi A."/>
            <person name="Hiss M."/>
            <person name="Muchero W."/>
            <person name="Kamisugi Y."/>
            <person name="Saleh O."/>
            <person name="Blanc G."/>
            <person name="Decker E.L."/>
            <person name="van Gessel N."/>
            <person name="Grimwood J."/>
            <person name="Hayes R.D."/>
            <person name="Graham S.W."/>
            <person name="Gunter L.E."/>
            <person name="McDaniel S.F."/>
            <person name="Hoernstein S.N.W."/>
            <person name="Larsson A."/>
            <person name="Li F.W."/>
            <person name="Perroud P.F."/>
            <person name="Phillips J."/>
            <person name="Ranjan P."/>
            <person name="Rokshar D.S."/>
            <person name="Rothfels C.J."/>
            <person name="Schneider L."/>
            <person name="Shu S."/>
            <person name="Stevenson D.W."/>
            <person name="Thummler F."/>
            <person name="Tillich M."/>
            <person name="Villarreal Aguilar J.C."/>
            <person name="Widiez T."/>
            <person name="Wong G.K."/>
            <person name="Wymore A."/>
            <person name="Zhang Y."/>
            <person name="Zimmer A.D."/>
            <person name="Quatrano R.S."/>
            <person name="Mayer K.F.X."/>
            <person name="Goodstein D."/>
            <person name="Casacuberta J.M."/>
            <person name="Vandepoele K."/>
            <person name="Reski R."/>
            <person name="Cuming A.C."/>
            <person name="Tuskan G.A."/>
            <person name="Maumus F."/>
            <person name="Salse J."/>
            <person name="Schmutz J."/>
            <person name="Rensing S.A."/>
        </authorList>
    </citation>
    <scope>NUCLEOTIDE SEQUENCE [LARGE SCALE GENOMIC DNA]</scope>
    <source>
        <strain evidence="7 8">cv. Gransden 2004</strain>
    </source>
</reference>
<keyword evidence="2" id="KW-0328">Glycosyltransferase</keyword>
<dbReference type="Gramene" id="Pp3c6_17150V3.6">
    <property type="protein sequence ID" value="Pp3c6_17150V3.6"/>
    <property type="gene ID" value="Pp3c6_17150"/>
</dbReference>
<dbReference type="RefSeq" id="XP_024377127.1">
    <property type="nucleotide sequence ID" value="XM_024521359.2"/>
</dbReference>
<dbReference type="PANTHER" id="PTHR31042">
    <property type="entry name" value="CORE-2/I-BRANCHING BETA-1,6-N-ACETYLGLUCOSAMINYLTRANSFERASE FAMILY PROTEIN-RELATED"/>
    <property type="match status" value="1"/>
</dbReference>
<evidence type="ECO:0008006" key="9">
    <source>
        <dbReference type="Google" id="ProtNLM"/>
    </source>
</evidence>
<dbReference type="Gramene" id="Pp3c6_17150V3.10">
    <property type="protein sequence ID" value="Pp3c6_17150V3.10"/>
    <property type="gene ID" value="Pp3c6_17150"/>
</dbReference>
<dbReference type="EnsemblPlants" id="Pp3c6_17150V3.9">
    <property type="protein sequence ID" value="Pp3c6_17150V3.9"/>
    <property type="gene ID" value="Pp3c6_17150"/>
</dbReference>
<dbReference type="RefSeq" id="XP_073390892.1">
    <property type="nucleotide sequence ID" value="XM_073534791.1"/>
</dbReference>
<dbReference type="AlphaFoldDB" id="A0A2K1KFY7"/>
<dbReference type="EnsemblPlants" id="Pp3c6_17150V3.24">
    <property type="protein sequence ID" value="Pp3c6_17150V3.24"/>
    <property type="gene ID" value="Pp3c6_17150"/>
</dbReference>
<dbReference type="OrthoDB" id="191334at2759"/>
<dbReference type="EnsemblPlants" id="Pp3c6_17150V3.3">
    <property type="protein sequence ID" value="Pp3c6_17150V3.3"/>
    <property type="gene ID" value="Pp3c6_17150"/>
</dbReference>
<dbReference type="PANTHER" id="PTHR31042:SF70">
    <property type="entry name" value="OS01G0695200 PROTEIN"/>
    <property type="match status" value="1"/>
</dbReference>
<dbReference type="GO" id="GO:0016020">
    <property type="term" value="C:membrane"/>
    <property type="evidence" value="ECO:0007669"/>
    <property type="project" value="UniProtKB-SubCell"/>
</dbReference>
<dbReference type="EMBL" id="ABEU02000006">
    <property type="protein sequence ID" value="PNR52696.1"/>
    <property type="molecule type" value="Genomic_DNA"/>
</dbReference>
<evidence type="ECO:0000256" key="5">
    <source>
        <dbReference type="ARBA" id="ARBA00023180"/>
    </source>
</evidence>
<accession>A0A2K1KFY7</accession>
<comment type="subcellular location">
    <subcellularLocation>
        <location evidence="1">Membrane</location>
        <topology evidence="1">Single-pass type II membrane protein</topology>
    </subcellularLocation>
</comment>
<dbReference type="OMA" id="KYCKKKP"/>
<evidence type="ECO:0000313" key="8">
    <source>
        <dbReference type="Proteomes" id="UP000006727"/>
    </source>
</evidence>
<dbReference type="Gramene" id="Pp3c6_17150V3.23">
    <property type="protein sequence ID" value="Pp3c6_17150V3.23"/>
    <property type="gene ID" value="Pp3c6_17150"/>
</dbReference>
<dbReference type="RefSeq" id="XP_024377128.1">
    <property type="nucleotide sequence ID" value="XM_024521360.2"/>
</dbReference>
<dbReference type="Gramene" id="Pp3c6_17150V3.5">
    <property type="protein sequence ID" value="Pp3c6_17150V3.5"/>
    <property type="gene ID" value="Pp3c6_17150"/>
</dbReference>
<evidence type="ECO:0000256" key="3">
    <source>
        <dbReference type="ARBA" id="ARBA00022679"/>
    </source>
</evidence>
<dbReference type="Gramene" id="Pp3c6_17150V3.24">
    <property type="protein sequence ID" value="Pp3c6_17150V3.24"/>
    <property type="gene ID" value="Pp3c6_17150"/>
</dbReference>
<dbReference type="Gramene" id="Pp3c6_17150V3.2">
    <property type="protein sequence ID" value="Pp3c6_17150V3.2"/>
    <property type="gene ID" value="Pp3c6_17150"/>
</dbReference>
<keyword evidence="5" id="KW-0325">Glycoprotein</keyword>
<dbReference type="RefSeq" id="XP_024377126.1">
    <property type="nucleotide sequence ID" value="XM_024521358.2"/>
</dbReference>
<dbReference type="PaxDb" id="3218-PP1S240_29V6.2"/>
<keyword evidence="3" id="KW-0808">Transferase</keyword>
<dbReference type="EnsemblPlants" id="Pp3c6_17150V3.10">
    <property type="protein sequence ID" value="Pp3c6_17150V3.10"/>
    <property type="gene ID" value="Pp3c6_17150"/>
</dbReference>
<dbReference type="KEGG" id="ppp:112283075"/>
<dbReference type="Gramene" id="Pp3c6_17150V3.9">
    <property type="protein sequence ID" value="Pp3c6_17150V3.9"/>
    <property type="gene ID" value="Pp3c6_17150"/>
</dbReference>
<dbReference type="InterPro" id="IPR003406">
    <property type="entry name" value="Glyco_trans_14"/>
</dbReference>
<dbReference type="Gramene" id="Pp3c6_17150V3.11">
    <property type="protein sequence ID" value="Pp3c6_17150V3.11"/>
    <property type="gene ID" value="Pp3c6_17150"/>
</dbReference>
<dbReference type="EnsemblPlants" id="Pp3c6_17150V3.4">
    <property type="protein sequence ID" value="Pp3c6_17150V3.4"/>
    <property type="gene ID" value="Pp3c6_17150"/>
</dbReference>
<dbReference type="GeneID" id="112283075"/>
<reference evidence="7" key="3">
    <citation type="submission" date="2020-12" db="UniProtKB">
        <authorList>
            <consortium name="EnsemblPlants"/>
        </authorList>
    </citation>
    <scope>IDENTIFICATION</scope>
</reference>
<dbReference type="GO" id="GO:0016757">
    <property type="term" value="F:glycosyltransferase activity"/>
    <property type="evidence" value="ECO:0007669"/>
    <property type="project" value="UniProtKB-KW"/>
</dbReference>
<evidence type="ECO:0000313" key="7">
    <source>
        <dbReference type="EnsemblPlants" id="Pp3c6_17150V3.1"/>
    </source>
</evidence>
<evidence type="ECO:0000256" key="4">
    <source>
        <dbReference type="ARBA" id="ARBA00023136"/>
    </source>
</evidence>
<dbReference type="EnsemblPlants" id="Pp3c6_17150V3.5">
    <property type="protein sequence ID" value="Pp3c6_17150V3.5"/>
    <property type="gene ID" value="Pp3c6_17150"/>
</dbReference>
<dbReference type="EnsemblPlants" id="Pp3c6_17150V3.7">
    <property type="protein sequence ID" value="Pp3c6_17150V3.7"/>
    <property type="gene ID" value="Pp3c6_17150"/>
</dbReference>
<evidence type="ECO:0000313" key="6">
    <source>
        <dbReference type="EMBL" id="PNR52696.1"/>
    </source>
</evidence>
<reference evidence="6 8" key="1">
    <citation type="journal article" date="2008" name="Science">
        <title>The Physcomitrella genome reveals evolutionary insights into the conquest of land by plants.</title>
        <authorList>
            <person name="Rensing S."/>
            <person name="Lang D."/>
            <person name="Zimmer A."/>
            <person name="Terry A."/>
            <person name="Salamov A."/>
            <person name="Shapiro H."/>
            <person name="Nishiyama T."/>
            <person name="Perroud P.-F."/>
            <person name="Lindquist E."/>
            <person name="Kamisugi Y."/>
            <person name="Tanahashi T."/>
            <person name="Sakakibara K."/>
            <person name="Fujita T."/>
            <person name="Oishi K."/>
            <person name="Shin-I T."/>
            <person name="Kuroki Y."/>
            <person name="Toyoda A."/>
            <person name="Suzuki Y."/>
            <person name="Hashimoto A."/>
            <person name="Yamaguchi K."/>
            <person name="Sugano A."/>
            <person name="Kohara Y."/>
            <person name="Fujiyama A."/>
            <person name="Anterola A."/>
            <person name="Aoki S."/>
            <person name="Ashton N."/>
            <person name="Barbazuk W.B."/>
            <person name="Barker E."/>
            <person name="Bennetzen J."/>
            <person name="Bezanilla M."/>
            <person name="Blankenship R."/>
            <person name="Cho S.H."/>
            <person name="Dutcher S."/>
            <person name="Estelle M."/>
            <person name="Fawcett J.A."/>
            <person name="Gundlach H."/>
            <person name="Hanada K."/>
            <person name="Heyl A."/>
            <person name="Hicks K.A."/>
            <person name="Hugh J."/>
            <person name="Lohr M."/>
            <person name="Mayer K."/>
            <person name="Melkozernov A."/>
            <person name="Murata T."/>
            <person name="Nelson D."/>
            <person name="Pils B."/>
            <person name="Prigge M."/>
            <person name="Reiss B."/>
            <person name="Renner T."/>
            <person name="Rombauts S."/>
            <person name="Rushton P."/>
            <person name="Sanderfoot A."/>
            <person name="Schween G."/>
            <person name="Shiu S.-H."/>
            <person name="Stueber K."/>
            <person name="Theodoulou F.L."/>
            <person name="Tu H."/>
            <person name="Van de Peer Y."/>
            <person name="Verrier P.J."/>
            <person name="Waters E."/>
            <person name="Wood A."/>
            <person name="Yang L."/>
            <person name="Cove D."/>
            <person name="Cuming A."/>
            <person name="Hasebe M."/>
            <person name="Lucas S."/>
            <person name="Mishler D.B."/>
            <person name="Reski R."/>
            <person name="Grigoriev I."/>
            <person name="Quatrano R.S."/>
            <person name="Boore J.L."/>
        </authorList>
    </citation>
    <scope>NUCLEOTIDE SEQUENCE [LARGE SCALE GENOMIC DNA]</scope>
    <source>
        <strain evidence="7 8">cv. Gransden 2004</strain>
    </source>
</reference>
<dbReference type="Gramene" id="Pp3c6_17150V3.1">
    <property type="protein sequence ID" value="Pp3c6_17150V3.1"/>
    <property type="gene ID" value="Pp3c6_17150"/>
</dbReference>
<dbReference type="EnsemblPlants" id="Pp3c6_17150V3.2">
    <property type="protein sequence ID" value="Pp3c6_17150V3.2"/>
    <property type="gene ID" value="Pp3c6_17150"/>
</dbReference>
<dbReference type="Gramene" id="Pp3c6_17150V3.4">
    <property type="protein sequence ID" value="Pp3c6_17150V3.4"/>
    <property type="gene ID" value="Pp3c6_17150"/>
</dbReference>
<dbReference type="RefSeq" id="XP_024377119.1">
    <property type="nucleotide sequence ID" value="XM_024521351.2"/>
</dbReference>
<dbReference type="Proteomes" id="UP000006727">
    <property type="component" value="Chromosome 6"/>
</dbReference>
<dbReference type="InterPro" id="IPR044174">
    <property type="entry name" value="BC10-like"/>
</dbReference>
<protein>
    <recommendedName>
        <fullName evidence="9">Core-2/I-branching beta-1,6-N-acetylglucosaminyltransferase family protein</fullName>
    </recommendedName>
</protein>
<dbReference type="Gramene" id="Pp3c6_17150V3.7">
    <property type="protein sequence ID" value="Pp3c6_17150V3.7"/>
    <property type="gene ID" value="Pp3c6_17150"/>
</dbReference>
<evidence type="ECO:0000256" key="1">
    <source>
        <dbReference type="ARBA" id="ARBA00004606"/>
    </source>
</evidence>
<sequence length="364" mass="42587">MKKRPYGYSRRRWRSGVCMLLGLPLIIVALVKLQGLVQRDVMESPPIRDPLKPKLAFLFLARHVMPLDILWEHFFERSRDHEFNIYIHARPGFSYTEENTQCSSFINRQLNNSIQVVWGEATMIQAERLLIAEALKNPLNERFFLLSDSCIPLYNFDYVYNYVMASQKSFVDSFVDYSDEQYNINMESVIPHENWRKGSQWFVLTRKHAEAVVADSTVFQMFNQHCKKVVLPDNWVDDPSLNATKKPHNCIPDEHYIQTLFAMEGLEAETERRTLTFSKWENHVKDVGREGWHPVTYNFQDSTLEAIRSIQALRSIRYETESRTEWCKAGGEDKPCFLFARKFTRAAGFRLLDLVSSYEKGLAS</sequence>
<dbReference type="EnsemblPlants" id="Pp3c6_17150V3.1">
    <property type="protein sequence ID" value="Pp3c6_17150V3.1"/>
    <property type="gene ID" value="Pp3c6_17150"/>
</dbReference>
<dbReference type="RefSeq" id="XP_024377118.1">
    <property type="nucleotide sequence ID" value="XM_024521350.2"/>
</dbReference>
<evidence type="ECO:0000256" key="2">
    <source>
        <dbReference type="ARBA" id="ARBA00022676"/>
    </source>
</evidence>
<keyword evidence="8" id="KW-1185">Reference proteome</keyword>
<dbReference type="Gramene" id="Pp3c6_17150V3.3">
    <property type="protein sequence ID" value="Pp3c6_17150V3.3"/>
    <property type="gene ID" value="Pp3c6_17150"/>
</dbReference>